<comment type="subcellular location">
    <subcellularLocation>
        <location evidence="7">Cytoplasm</location>
    </subcellularLocation>
</comment>
<comment type="function">
    <text evidence="7">Catalyzes the transfer of the enolpyruvyl moiety of phosphoenolpyruvate (PEP) to the 5-hydroxyl of shikimate-3-phosphate (S3P) to produce enolpyruvyl shikimate-3-phosphate and inorganic phosphate.</text>
</comment>
<feature type="binding site" evidence="7">
    <location>
        <position position="175"/>
    </location>
    <ligand>
        <name>3-phosphoshikimate</name>
        <dbReference type="ChEBI" id="CHEBI:145989"/>
    </ligand>
</feature>
<dbReference type="InterPro" id="IPR036968">
    <property type="entry name" value="Enolpyruvate_Tfrase_sf"/>
</dbReference>
<organism evidence="10 11">
    <name type="scientific">Flaviflexus equikiangi</name>
    <dbReference type="NCBI Taxonomy" id="2758573"/>
    <lineage>
        <taxon>Bacteria</taxon>
        <taxon>Bacillati</taxon>
        <taxon>Actinomycetota</taxon>
        <taxon>Actinomycetes</taxon>
        <taxon>Actinomycetales</taxon>
        <taxon>Actinomycetaceae</taxon>
        <taxon>Flaviflexus</taxon>
    </lineage>
</organism>
<comment type="caution">
    <text evidence="7">Lacks conserved residue(s) required for the propagation of feature annotation.</text>
</comment>
<dbReference type="InterPro" id="IPR013792">
    <property type="entry name" value="RNA3'P_cycl/enolpyr_Trfase_a/b"/>
</dbReference>
<evidence type="ECO:0000256" key="5">
    <source>
        <dbReference type="ARBA" id="ARBA00023141"/>
    </source>
</evidence>
<feature type="binding site" evidence="7">
    <location>
        <position position="37"/>
    </location>
    <ligand>
        <name>3-phosphoshikimate</name>
        <dbReference type="ChEBI" id="CHEBI:145989"/>
    </ligand>
</feature>
<dbReference type="InterPro" id="IPR023193">
    <property type="entry name" value="EPSP_synthase_CS"/>
</dbReference>
<evidence type="ECO:0000256" key="3">
    <source>
        <dbReference type="ARBA" id="ARBA00022605"/>
    </source>
</evidence>
<feature type="binding site" evidence="7">
    <location>
        <position position="33"/>
    </location>
    <ligand>
        <name>3-phosphoshikimate</name>
        <dbReference type="ChEBI" id="CHEBI:145989"/>
    </ligand>
</feature>
<feature type="binding site" evidence="7">
    <location>
        <position position="351"/>
    </location>
    <ligand>
        <name>phosphoenolpyruvate</name>
        <dbReference type="ChEBI" id="CHEBI:58702"/>
    </ligand>
</feature>
<proteinExistence type="inferred from homology"/>
<comment type="catalytic activity">
    <reaction evidence="6">
        <text>3-phosphoshikimate + phosphoenolpyruvate = 5-O-(1-carboxyvinyl)-3-phosphoshikimate + phosphate</text>
        <dbReference type="Rhea" id="RHEA:21256"/>
        <dbReference type="ChEBI" id="CHEBI:43474"/>
        <dbReference type="ChEBI" id="CHEBI:57701"/>
        <dbReference type="ChEBI" id="CHEBI:58702"/>
        <dbReference type="ChEBI" id="CHEBI:145989"/>
        <dbReference type="EC" id="2.5.1.19"/>
    </reaction>
    <physiologicalReaction direction="left-to-right" evidence="6">
        <dbReference type="Rhea" id="RHEA:21257"/>
    </physiologicalReaction>
</comment>
<dbReference type="Gene3D" id="3.65.10.10">
    <property type="entry name" value="Enolpyruvate transferase domain"/>
    <property type="match status" value="2"/>
</dbReference>
<comment type="pathway">
    <text evidence="1 7">Metabolic intermediate biosynthesis; chorismate biosynthesis; chorismate from D-erythrose 4-phosphate and phosphoenolpyruvate: step 6/7.</text>
</comment>
<feature type="binding site" evidence="7">
    <location>
        <position position="99"/>
    </location>
    <ligand>
        <name>phosphoenolpyruvate</name>
        <dbReference type="ChEBI" id="CHEBI:58702"/>
    </ligand>
</feature>
<feature type="binding site" evidence="7">
    <location>
        <position position="127"/>
    </location>
    <ligand>
        <name>phosphoenolpyruvate</name>
        <dbReference type="ChEBI" id="CHEBI:58702"/>
    </ligand>
</feature>
<dbReference type="EC" id="2.5.1.19" evidence="7"/>
<feature type="binding site" evidence="7">
    <location>
        <position position="417"/>
    </location>
    <ligand>
        <name>phosphoenolpyruvate</name>
        <dbReference type="ChEBI" id="CHEBI:58702"/>
    </ligand>
</feature>
<evidence type="ECO:0000256" key="2">
    <source>
        <dbReference type="ARBA" id="ARBA00009948"/>
    </source>
</evidence>
<evidence type="ECO:0000256" key="7">
    <source>
        <dbReference type="HAMAP-Rule" id="MF_00210"/>
    </source>
</evidence>
<feature type="binding site" evidence="7">
    <location>
        <position position="392"/>
    </location>
    <ligand>
        <name>phosphoenolpyruvate</name>
        <dbReference type="ChEBI" id="CHEBI:58702"/>
    </ligand>
</feature>
<feature type="binding site" evidence="7">
    <location>
        <position position="176"/>
    </location>
    <ligand>
        <name>3-phosphoshikimate</name>
        <dbReference type="ChEBI" id="CHEBI:145989"/>
    </ligand>
</feature>
<protein>
    <recommendedName>
        <fullName evidence="7">3-phosphoshikimate 1-carboxyvinyltransferase</fullName>
        <ecNumber evidence="7">2.5.1.19</ecNumber>
    </recommendedName>
    <alternativeName>
        <fullName evidence="7">5-enolpyruvylshikimate-3-phosphate synthase</fullName>
        <shortName evidence="7">EPSP synthase</shortName>
        <shortName evidence="7">EPSPS</shortName>
    </alternativeName>
</protein>
<keyword evidence="7" id="KW-0963">Cytoplasm</keyword>
<keyword evidence="3 7" id="KW-0028">Amino-acid biosynthesis</keyword>
<evidence type="ECO:0000256" key="1">
    <source>
        <dbReference type="ARBA" id="ARBA00004811"/>
    </source>
</evidence>
<dbReference type="PIRSF" id="PIRSF000505">
    <property type="entry name" value="EPSPS"/>
    <property type="match status" value="1"/>
</dbReference>
<gene>
    <name evidence="7 10" type="primary">aroA</name>
    <name evidence="10" type="ORF">JVW63_07405</name>
</gene>
<dbReference type="HAMAP" id="MF_00210">
    <property type="entry name" value="EPSP_synth"/>
    <property type="match status" value="1"/>
</dbReference>
<feature type="binding site" evidence="7">
    <location>
        <position position="320"/>
    </location>
    <ligand>
        <name>3-phosphoshikimate</name>
        <dbReference type="ChEBI" id="CHEBI:145989"/>
    </ligand>
</feature>
<evidence type="ECO:0000313" key="10">
    <source>
        <dbReference type="EMBL" id="MBM9433519.1"/>
    </source>
</evidence>
<evidence type="ECO:0000256" key="8">
    <source>
        <dbReference type="SAM" id="MobiDB-lite"/>
    </source>
</evidence>
<keyword evidence="4 7" id="KW-0808">Transferase</keyword>
<keyword evidence="5 7" id="KW-0057">Aromatic amino acid biosynthesis</keyword>
<dbReference type="InterPro" id="IPR006264">
    <property type="entry name" value="EPSP_synthase"/>
</dbReference>
<dbReference type="GO" id="GO:0003866">
    <property type="term" value="F:3-phosphoshikimate 1-carboxyvinyltransferase activity"/>
    <property type="evidence" value="ECO:0007669"/>
    <property type="project" value="UniProtKB-EC"/>
</dbReference>
<keyword evidence="11" id="KW-1185">Reference proteome</keyword>
<feature type="binding site" evidence="7">
    <location>
        <position position="347"/>
    </location>
    <ligand>
        <name>3-phosphoshikimate</name>
        <dbReference type="ChEBI" id="CHEBI:145989"/>
    </ligand>
</feature>
<dbReference type="CDD" id="cd01556">
    <property type="entry name" value="EPSP_synthase"/>
    <property type="match status" value="1"/>
</dbReference>
<dbReference type="NCBIfam" id="TIGR01356">
    <property type="entry name" value="aroA"/>
    <property type="match status" value="1"/>
</dbReference>
<feature type="binding site" evidence="7">
    <location>
        <position position="176"/>
    </location>
    <ligand>
        <name>phosphoenolpyruvate</name>
        <dbReference type="ChEBI" id="CHEBI:58702"/>
    </ligand>
</feature>
<evidence type="ECO:0000259" key="9">
    <source>
        <dbReference type="Pfam" id="PF00275"/>
    </source>
</evidence>
<feature type="active site" description="Proton acceptor" evidence="7">
    <location>
        <position position="320"/>
    </location>
</feature>
<comment type="similarity">
    <text evidence="2 7">Belongs to the EPSP synthase family.</text>
</comment>
<comment type="caution">
    <text evidence="10">The sequence shown here is derived from an EMBL/GenBank/DDBJ whole genome shotgun (WGS) entry which is preliminary data.</text>
</comment>
<feature type="binding site" evidence="7">
    <location>
        <position position="174"/>
    </location>
    <ligand>
        <name>3-phosphoshikimate</name>
        <dbReference type="ChEBI" id="CHEBI:145989"/>
    </ligand>
</feature>
<dbReference type="PANTHER" id="PTHR21090:SF5">
    <property type="entry name" value="PENTAFUNCTIONAL AROM POLYPEPTIDE"/>
    <property type="match status" value="1"/>
</dbReference>
<evidence type="ECO:0000256" key="4">
    <source>
        <dbReference type="ARBA" id="ARBA00022679"/>
    </source>
</evidence>
<dbReference type="Pfam" id="PF00275">
    <property type="entry name" value="EPSP_synthase"/>
    <property type="match status" value="1"/>
</dbReference>
<dbReference type="InterPro" id="IPR001986">
    <property type="entry name" value="Enolpyruvate_Tfrase_dom"/>
</dbReference>
<accession>A0ABS2TFU1</accession>
<comment type="subunit">
    <text evidence="7">Monomer.</text>
</comment>
<feature type="binding site" evidence="7">
    <location>
        <position position="32"/>
    </location>
    <ligand>
        <name>phosphoenolpyruvate</name>
        <dbReference type="ChEBI" id="CHEBI:58702"/>
    </ligand>
</feature>
<dbReference type="PANTHER" id="PTHR21090">
    <property type="entry name" value="AROM/DEHYDROQUINATE SYNTHASE"/>
    <property type="match status" value="1"/>
</dbReference>
<evidence type="ECO:0000256" key="6">
    <source>
        <dbReference type="ARBA" id="ARBA00044633"/>
    </source>
</evidence>
<dbReference type="PROSITE" id="PS00885">
    <property type="entry name" value="EPSP_SYNTHASE_2"/>
    <property type="match status" value="1"/>
</dbReference>
<reference evidence="11" key="1">
    <citation type="submission" date="2021-02" db="EMBL/GenBank/DDBJ databases">
        <title>Leucobacter sp. CX169.</title>
        <authorList>
            <person name="Cheng Y."/>
        </authorList>
    </citation>
    <scope>NUCLEOTIDE SEQUENCE [LARGE SCALE GENOMIC DNA]</scope>
    <source>
        <strain evidence="11">JY899</strain>
    </source>
</reference>
<sequence>MTSQFHPSNGDPWPAPHHSEPVSGFVTVPGSKSLTARHLVIAALSSSPSRLSGALRSRDTDLMIEALRAMGTTIEGDGDDLTIIPAPLHGAHIDVGLAGTVFRFLAAVAALADGPVSFDGDAAMYARPIGPLLDGLEQLGVKITAGEGPRGRTLPLTVEGPASGSAVTVDASGSSQFVSALLLLAPHLPHGLTITHEGESVPSLPHVAMTVEALRRAGASIEESTDGPVSWTVAPGPLHPGHITVEPDLSNASPFLAAAVATGGTVTIPHWPAQTTQAGAHIVPILERMGATATLSDGNLTVTGPGSISGIDIDLRDAGELTPTVAALAALADSPSRLSGIAHLRGHETDRLAAIASEVTKLGGRCVETRDGLFIEPAPLHGGVVDSYEDHRMATFGAILGLVVPGISVIDIACTSKTLPDFPTMWEAITT</sequence>
<dbReference type="PROSITE" id="PS00104">
    <property type="entry name" value="EPSP_SYNTHASE_1"/>
    <property type="match status" value="1"/>
</dbReference>
<dbReference type="SUPFAM" id="SSF55205">
    <property type="entry name" value="EPT/RTPC-like"/>
    <property type="match status" value="1"/>
</dbReference>
<dbReference type="EMBL" id="JAFFJS010000004">
    <property type="protein sequence ID" value="MBM9433519.1"/>
    <property type="molecule type" value="Genomic_DNA"/>
</dbReference>
<feature type="region of interest" description="Disordered" evidence="8">
    <location>
        <begin position="1"/>
        <end position="21"/>
    </location>
</feature>
<feature type="binding site" evidence="7">
    <location>
        <position position="32"/>
    </location>
    <ligand>
        <name>3-phosphoshikimate</name>
        <dbReference type="ChEBI" id="CHEBI:145989"/>
    </ligand>
</feature>
<dbReference type="Proteomes" id="UP000705983">
    <property type="component" value="Unassembled WGS sequence"/>
</dbReference>
<feature type="domain" description="Enolpyruvate transferase" evidence="9">
    <location>
        <begin position="19"/>
        <end position="424"/>
    </location>
</feature>
<name>A0ABS2TFU1_9ACTO</name>
<feature type="binding site" evidence="7">
    <location>
        <position position="203"/>
    </location>
    <ligand>
        <name>3-phosphoshikimate</name>
        <dbReference type="ChEBI" id="CHEBI:145989"/>
    </ligand>
</feature>
<evidence type="ECO:0000313" key="11">
    <source>
        <dbReference type="Proteomes" id="UP000705983"/>
    </source>
</evidence>